<dbReference type="Pfam" id="PF12277">
    <property type="entry name" value="DUF3618"/>
    <property type="match status" value="1"/>
</dbReference>
<sequence length="158" mass="17503">MSRYHQRRADELETDIRQTRAQLDDTLHALESRLSPTQLKHSISQHLPRRNGTAAGFLSSLGHSIREHPAPALMTGIGLGWLFVSQLRASRRDAQTHAPRLQGAPIPTRQEAPQRMIATHLGTQQGRARASTHRPDVIGVATHLGTGQGWRGYVHPAQ</sequence>
<evidence type="ECO:0000313" key="2">
    <source>
        <dbReference type="Proteomes" id="UP000464013"/>
    </source>
</evidence>
<dbReference type="KEGG" id="htx:EKK97_19385"/>
<proteinExistence type="predicted"/>
<dbReference type="Proteomes" id="UP000464013">
    <property type="component" value="Chromosome"/>
</dbReference>
<dbReference type="AlphaFoldDB" id="A0A6I6SRQ6"/>
<reference evidence="1 2" key="1">
    <citation type="submission" date="2019-01" db="EMBL/GenBank/DDBJ databases">
        <title>Complete genome of a denitifying bacterium Halomons sp. BC-M4-5.</title>
        <authorList>
            <person name="Wang L."/>
            <person name="Shao Z."/>
        </authorList>
    </citation>
    <scope>NUCLEOTIDE SEQUENCE [LARGE SCALE GENOMIC DNA]</scope>
    <source>
        <strain evidence="1 2">BC-M4-5</strain>
    </source>
</reference>
<dbReference type="RefSeq" id="WP_159554450.1">
    <property type="nucleotide sequence ID" value="NZ_CP035042.1"/>
</dbReference>
<gene>
    <name evidence="1" type="ORF">EKK97_19385</name>
</gene>
<dbReference type="OrthoDB" id="6166470at2"/>
<organism evidence="1 2">
    <name type="scientific">Billgrantia tianxiuensis</name>
    <dbReference type="NCBI Taxonomy" id="2497861"/>
    <lineage>
        <taxon>Bacteria</taxon>
        <taxon>Pseudomonadati</taxon>
        <taxon>Pseudomonadota</taxon>
        <taxon>Gammaproteobacteria</taxon>
        <taxon>Oceanospirillales</taxon>
        <taxon>Halomonadaceae</taxon>
        <taxon>Billgrantia</taxon>
    </lineage>
</organism>
<dbReference type="InterPro" id="IPR022062">
    <property type="entry name" value="DUF3618"/>
</dbReference>
<name>A0A6I6SRQ6_9GAMM</name>
<keyword evidence="2" id="KW-1185">Reference proteome</keyword>
<evidence type="ECO:0000313" key="1">
    <source>
        <dbReference type="EMBL" id="QHC51324.1"/>
    </source>
</evidence>
<protein>
    <submittedName>
        <fullName evidence="1">DUF3618 domain-containing protein</fullName>
    </submittedName>
</protein>
<accession>A0A6I6SRQ6</accession>
<dbReference type="EMBL" id="CP035042">
    <property type="protein sequence ID" value="QHC51324.1"/>
    <property type="molecule type" value="Genomic_DNA"/>
</dbReference>